<organism evidence="1">
    <name type="scientific">Clostridium perfringens</name>
    <dbReference type="NCBI Taxonomy" id="1502"/>
    <lineage>
        <taxon>Bacteria</taxon>
        <taxon>Bacillati</taxon>
        <taxon>Bacillota</taxon>
        <taxon>Clostridia</taxon>
        <taxon>Eubacteriales</taxon>
        <taxon>Clostridiaceae</taxon>
        <taxon>Clostridium</taxon>
    </lineage>
</organism>
<dbReference type="Proteomes" id="UP000859547">
    <property type="component" value="Unassembled WGS sequence"/>
</dbReference>
<accession>A0A8H9QYB7</accession>
<gene>
    <name evidence="1" type="ORF">I9080_002189</name>
</gene>
<dbReference type="RefSeq" id="WP_415330375.1">
    <property type="nucleotide sequence ID" value="NZ_JBCANC010000018.1"/>
</dbReference>
<dbReference type="AlphaFoldDB" id="A0A8H9QYB7"/>
<evidence type="ECO:0000313" key="1">
    <source>
        <dbReference type="EMBL" id="HAT4308377.1"/>
    </source>
</evidence>
<comment type="caution">
    <text evidence="1">The sequence shown here is derived from an EMBL/GenBank/DDBJ whole genome shotgun (WGS) entry which is preliminary data.</text>
</comment>
<reference evidence="1" key="1">
    <citation type="journal article" date="2018" name="Genome Biol.">
        <title>SKESA: strategic k-mer extension for scrupulous assemblies.</title>
        <authorList>
            <person name="Souvorov A."/>
            <person name="Agarwala R."/>
            <person name="Lipman D.J."/>
        </authorList>
    </citation>
    <scope>NUCLEOTIDE SEQUENCE</scope>
    <source>
        <strain evidence="1">C8</strain>
    </source>
</reference>
<evidence type="ECO:0008006" key="2">
    <source>
        <dbReference type="Google" id="ProtNLM"/>
    </source>
</evidence>
<name>A0A8H9QYB7_CLOPF</name>
<protein>
    <recommendedName>
        <fullName evidence="2">Cthe-2314-like HEPN domain-containing protein</fullName>
    </recommendedName>
</protein>
<sequence length="270" mass="32381">MTIENNYENIYILEKIYEVEYNPSRFNIRYDDTDKYILGFTTPIPRKETFVSKFIKCKTLYDTLVDLDFKIKISLKEALRYSSSKVLKETFNFFDSPSEDEKYAYYYIENALFRTASLWDILAQLYCIHYDVYINKSKVYYNQIFKPNNPINIKFKDDARKIYKYLKEKDNTNVSPEWKGNHRFVNRTRNKMIHRNSPNIISLSNFDVNIKTYPLTMLKRIVEDYNVVSKFILVIINEIEKDYVKNYLKTLFPTELDTIISLVTLSKNIL</sequence>
<proteinExistence type="predicted"/>
<dbReference type="EMBL" id="DACTCB010000011">
    <property type="protein sequence ID" value="HAT4308377.1"/>
    <property type="molecule type" value="Genomic_DNA"/>
</dbReference>
<reference evidence="1" key="2">
    <citation type="submission" date="2020-07" db="EMBL/GenBank/DDBJ databases">
        <authorList>
            <consortium name="NCBI Pathogen Detection Project"/>
        </authorList>
    </citation>
    <scope>NUCLEOTIDE SEQUENCE</scope>
    <source>
        <strain evidence="1">C8</strain>
    </source>
</reference>